<proteinExistence type="predicted"/>
<dbReference type="Pfam" id="PF00698">
    <property type="entry name" value="Acyl_transf_1"/>
    <property type="match status" value="1"/>
</dbReference>
<dbReference type="Pfam" id="PF08659">
    <property type="entry name" value="KR"/>
    <property type="match status" value="1"/>
</dbReference>
<dbReference type="InterPro" id="IPR018201">
    <property type="entry name" value="Ketoacyl_synth_AS"/>
</dbReference>
<keyword evidence="4" id="KW-0597">Phosphoprotein</keyword>
<dbReference type="SUPFAM" id="SSF52151">
    <property type="entry name" value="FabD/lysophospholipase-like"/>
    <property type="match status" value="1"/>
</dbReference>
<dbReference type="InterPro" id="IPR009081">
    <property type="entry name" value="PP-bd_ACP"/>
</dbReference>
<dbReference type="InterPro" id="IPR013968">
    <property type="entry name" value="PKS_KR"/>
</dbReference>
<dbReference type="InterPro" id="IPR020841">
    <property type="entry name" value="PKS_Beta-ketoAc_synthase_dom"/>
</dbReference>
<comment type="cofactor">
    <cofactor evidence="1">
        <name>pantetheine 4'-phosphate</name>
        <dbReference type="ChEBI" id="CHEBI:47942"/>
    </cofactor>
</comment>
<dbReference type="Pfam" id="PF00109">
    <property type="entry name" value="ketoacyl-synt"/>
    <property type="match status" value="1"/>
</dbReference>
<evidence type="ECO:0000313" key="14">
    <source>
        <dbReference type="EMBL" id="MFE1352870.1"/>
    </source>
</evidence>
<evidence type="ECO:0000259" key="12">
    <source>
        <dbReference type="PROSITE" id="PS52004"/>
    </source>
</evidence>
<keyword evidence="15" id="KW-1185">Reference proteome</keyword>
<evidence type="ECO:0000313" key="15">
    <source>
        <dbReference type="Proteomes" id="UP001599542"/>
    </source>
</evidence>
<keyword evidence="10" id="KW-0175">Coiled coil</keyword>
<sequence>MRGPHVTGSTERLEEALRASLKEAKRLRRQNQQLAAAAAEPLAVVGVGCRYPGGVDGPDALWELVAGEGDAIGGFPLDRGWDVEGIYHPDPEHPGTTYAKSGGFVADAADFDAGFFGISPREALAMDPQQRLFLQCSWESLEDAGIDPVGLRGSATGVFAGCSFSDYGVRGGGEPGGHLLTSTELSVVSGRVSYLLGLEGPSLTVDTACSSSLVALHLAGQALRRGDCALALVGGVTVMATPEGFLEFARQRGLAADGRCKPYAAAADGVGWSEGVGVLVLERLSDAVRHGRRILGLVRGTAVNSDGASSGFTAPNGPSQQRVIRAALADAGLSAADVDAVDGHGTGTRLGDPIEAQALLATYGQERPADGAPLWLGSVKSNMGHAQAAAGVAGVVKMLLAMRHGVLPRSLHVDAPSPQVDWAAGRVELLREPVPWPAGERVRRAGVSSFGISGTNAHVVLEEFRAEEPAREVVAPAGPLLWPVSAHSAAALPVQAARLRAALLRPGADAAAHPVDVGFSLATGRAALEHRAVVLGADRDELLAGLAALAEGRPSPAVPVGAVRPGAATAFLFTGQGAQRAGMGAGAAAFPAFAAAFDEVCAELDRHLERPLREVVAAGGAALDATGLAQPALFAVEVALFRLAESWGLRPDFVAGHSIGELAAAHAAGVWSLADACALVAARGRLMQALPSGGTMVAIAATEEEVRAALVPGADVAAVNGPRAVVVSGEAEAVAKVAAGFGRTKELAVSHAFHSALMEPMLAEFRQVARGLEYRLARVPVVSTLTGALVGPGELQDPEYWVRHAREAVRFADGVAALREQGVTRFVELGPDAVLTALVGQCLDGDPAAAEVLAVPLLRRGRPEEATVAAALGALHAHGAPIDWAAYYAGSGARRAELPTYGFERRAYWLERTAKDAGEAAGAGQGAAAHPLLGAVVELPGTGGVVLTGRLSPSSRPWLADHAVHGTVLLPGTGFVELAVRAGDEVGCPLLEELVLEAPLLLDAPDGTDLRVAVDGPDAAGRRAVAVHSRPAADPDAPWTRHAAGTLAPAGPAAAPPPPAWPPAGAAALDVSGVYPALAAQGYGYGPAFRGLTAAWSAGDDLYAEVALPEPARAEADAYGLHPALLDAVMHAVGFAGPRTEGGMVPFSWTGVRLHAAGAAALRVRVSFRGPDAAALTATDPDGRAVLDVAELAFRALPAPADPGTGTDRLFRLDWAPLPAPEDAGPAACTVLGADRIGLGTALAAAGHTVSAGRDGEGPLVLVPCWAPPQEQDPAAARAAAERVLALVQEWAADPRPAGHRIAVVTRGAVAAAPGEGVTDLVHAPLWGLLRTVQQEYPDRFVLLDLEDGPADAPPALPPGLLDALRGGEPNLAVRGGALVVPRLVRARPEPADRPGLDPAGTVLVTGGTGALGAALARHLVTGHGVRHLLLTGRRGPDAPGAAELTAELAELGAEVTVAACDAADRDALRRLLDAVPADRPLTGVVHAAGVVDDGVVGSLTPERLAAVLRPKVDAAWHLHELTLGLDLAAFVLFSSVSGTLGAAGQGSYAAANAFLDALAARRAADGRAAHSLAWGLWADAAAGGGMGAALREADRVRLARGGVLELAVDEGLALFDAAVRGAEPVLLPVRLDLPAFAADAARTGEVPPLLRALVRGPVRPRAAAGAAAGGDGADGPGAAGGAWARIGALTGRERQDALVELVREATAAVLGHDRPDAVDPEKGFLELGLDSLTALELRNRLEAATGNRLPATVVFDYPAVSALAARLGEDLPRAGSALADHLAAVRSLLESGALTGPERAEATAALRALAAAAGADPGAGAAADPAPAEDLDAVTAEELFGILDEELETS</sequence>
<dbReference type="GO" id="GO:0016746">
    <property type="term" value="F:acyltransferase activity"/>
    <property type="evidence" value="ECO:0007669"/>
    <property type="project" value="UniProtKB-KW"/>
</dbReference>
<comment type="pathway">
    <text evidence="2">Antibiotic biosynthesis.</text>
</comment>
<feature type="coiled-coil region" evidence="10">
    <location>
        <begin position="10"/>
        <end position="37"/>
    </location>
</feature>
<dbReference type="SMART" id="SM00825">
    <property type="entry name" value="PKS_KS"/>
    <property type="match status" value="1"/>
</dbReference>
<evidence type="ECO:0000256" key="5">
    <source>
        <dbReference type="ARBA" id="ARBA00022679"/>
    </source>
</evidence>
<comment type="caution">
    <text evidence="14">The sequence shown here is derived from an EMBL/GenBank/DDBJ whole genome shotgun (WGS) entry which is preliminary data.</text>
</comment>
<evidence type="ECO:0000256" key="6">
    <source>
        <dbReference type="ARBA" id="ARBA00023194"/>
    </source>
</evidence>
<dbReference type="EMBL" id="JBHYPX010000021">
    <property type="protein sequence ID" value="MFE1352870.1"/>
    <property type="molecule type" value="Genomic_DNA"/>
</dbReference>
<dbReference type="PROSITE" id="PS00012">
    <property type="entry name" value="PHOSPHOPANTETHEINE"/>
    <property type="match status" value="1"/>
</dbReference>
<dbReference type="PANTHER" id="PTHR43775:SF51">
    <property type="entry name" value="INACTIVE PHENOLPHTHIOCEROL SYNTHESIS POLYKETIDE SYNTHASE TYPE I PKS1-RELATED"/>
    <property type="match status" value="1"/>
</dbReference>
<dbReference type="InterPro" id="IPR014043">
    <property type="entry name" value="Acyl_transferase_dom"/>
</dbReference>
<dbReference type="InterPro" id="IPR016035">
    <property type="entry name" value="Acyl_Trfase/lysoPLipase"/>
</dbReference>
<dbReference type="Proteomes" id="UP001599542">
    <property type="component" value="Unassembled WGS sequence"/>
</dbReference>
<dbReference type="SUPFAM" id="SSF47336">
    <property type="entry name" value="ACP-like"/>
    <property type="match status" value="1"/>
</dbReference>
<dbReference type="InterPro" id="IPR049551">
    <property type="entry name" value="PKS_DH_C"/>
</dbReference>
<dbReference type="Gene3D" id="3.40.50.720">
    <property type="entry name" value="NAD(P)-binding Rossmann-like Domain"/>
    <property type="match status" value="1"/>
</dbReference>
<evidence type="ECO:0000256" key="9">
    <source>
        <dbReference type="PROSITE-ProRule" id="PRU01363"/>
    </source>
</evidence>
<evidence type="ECO:0000256" key="7">
    <source>
        <dbReference type="ARBA" id="ARBA00023268"/>
    </source>
</evidence>
<dbReference type="SMART" id="SM00822">
    <property type="entry name" value="PKS_KR"/>
    <property type="match status" value="1"/>
</dbReference>
<dbReference type="Pfam" id="PF22953">
    <property type="entry name" value="SpnB_Rossmann"/>
    <property type="match status" value="1"/>
</dbReference>
<dbReference type="EC" id="2.3.1.-" evidence="14"/>
<gene>
    <name evidence="14" type="ORF">ACFW6T_12860</name>
</gene>
<dbReference type="Pfam" id="PF21089">
    <property type="entry name" value="PKS_DH_N"/>
    <property type="match status" value="1"/>
</dbReference>
<dbReference type="InterPro" id="IPR001227">
    <property type="entry name" value="Ac_transferase_dom_sf"/>
</dbReference>
<feature type="domain" description="PKS/mFAS DH" evidence="13">
    <location>
        <begin position="930"/>
        <end position="1203"/>
    </location>
</feature>
<dbReference type="Pfam" id="PF02801">
    <property type="entry name" value="Ketoacyl-synt_C"/>
    <property type="match status" value="1"/>
</dbReference>
<dbReference type="Gene3D" id="3.40.47.10">
    <property type="match status" value="1"/>
</dbReference>
<dbReference type="CDD" id="cd00833">
    <property type="entry name" value="PKS"/>
    <property type="match status" value="1"/>
</dbReference>
<dbReference type="InterPro" id="IPR036736">
    <property type="entry name" value="ACP-like_sf"/>
</dbReference>
<dbReference type="PROSITE" id="PS52004">
    <property type="entry name" value="KS3_2"/>
    <property type="match status" value="1"/>
</dbReference>
<dbReference type="Pfam" id="PF00550">
    <property type="entry name" value="PP-binding"/>
    <property type="match status" value="1"/>
</dbReference>
<dbReference type="PROSITE" id="PS50075">
    <property type="entry name" value="CARRIER"/>
    <property type="match status" value="1"/>
</dbReference>
<dbReference type="GO" id="GO:0016874">
    <property type="term" value="F:ligase activity"/>
    <property type="evidence" value="ECO:0007669"/>
    <property type="project" value="UniProtKB-KW"/>
</dbReference>
<dbReference type="SUPFAM" id="SSF55048">
    <property type="entry name" value="Probable ACP-binding domain of malonyl-CoA ACP transacylase"/>
    <property type="match status" value="1"/>
</dbReference>
<dbReference type="InterPro" id="IPR014030">
    <property type="entry name" value="Ketoacyl_synth_N"/>
</dbReference>
<feature type="region of interest" description="N-terminal hotdog fold" evidence="9">
    <location>
        <begin position="930"/>
        <end position="1054"/>
    </location>
</feature>
<dbReference type="InterPro" id="IPR016036">
    <property type="entry name" value="Malonyl_transacylase_ACP-bd"/>
</dbReference>
<reference evidence="14 15" key="1">
    <citation type="submission" date="2024-09" db="EMBL/GenBank/DDBJ databases">
        <title>The Natural Products Discovery Center: Release of the First 8490 Sequenced Strains for Exploring Actinobacteria Biosynthetic Diversity.</title>
        <authorList>
            <person name="Kalkreuter E."/>
            <person name="Kautsar S.A."/>
            <person name="Yang D."/>
            <person name="Bader C.D."/>
            <person name="Teijaro C.N."/>
            <person name="Fluegel L."/>
            <person name="Davis C.M."/>
            <person name="Simpson J.R."/>
            <person name="Lauterbach L."/>
            <person name="Steele A.D."/>
            <person name="Gui C."/>
            <person name="Meng S."/>
            <person name="Li G."/>
            <person name="Viehrig K."/>
            <person name="Ye F."/>
            <person name="Su P."/>
            <person name="Kiefer A.F."/>
            <person name="Nichols A."/>
            <person name="Cepeda A.J."/>
            <person name="Yan W."/>
            <person name="Fan B."/>
            <person name="Jiang Y."/>
            <person name="Adhikari A."/>
            <person name="Zheng C.-J."/>
            <person name="Schuster L."/>
            <person name="Cowan T.M."/>
            <person name="Smanski M.J."/>
            <person name="Chevrette M.G."/>
            <person name="De Carvalho L.P.S."/>
            <person name="Shen B."/>
        </authorList>
    </citation>
    <scope>NUCLEOTIDE SEQUENCE [LARGE SCALE GENOMIC DNA]</scope>
    <source>
        <strain evidence="14 15">NPDC058753</strain>
    </source>
</reference>
<feature type="active site" description="Proton donor; for dehydratase activity" evidence="9">
    <location>
        <position position="1127"/>
    </location>
</feature>
<protein>
    <submittedName>
        <fullName evidence="14">Type I polyketide synthase</fullName>
        <ecNumber evidence="14">2.3.1.-</ecNumber>
        <ecNumber evidence="14">6.4.-.-</ecNumber>
    </submittedName>
</protein>
<keyword evidence="7" id="KW-0511">Multifunctional enzyme</keyword>
<evidence type="ECO:0000256" key="3">
    <source>
        <dbReference type="ARBA" id="ARBA00022450"/>
    </source>
</evidence>
<evidence type="ECO:0000259" key="13">
    <source>
        <dbReference type="PROSITE" id="PS52019"/>
    </source>
</evidence>
<dbReference type="InterPro" id="IPR020806">
    <property type="entry name" value="PKS_PP-bd"/>
</dbReference>
<dbReference type="SMART" id="SM00823">
    <property type="entry name" value="PKS_PP"/>
    <property type="match status" value="1"/>
</dbReference>
<dbReference type="InterPro" id="IPR049552">
    <property type="entry name" value="PKS_DH_N"/>
</dbReference>
<accession>A0ABW6GJK1</accession>
<name>A0ABW6GJK1_9ACTN</name>
<dbReference type="InterPro" id="IPR050091">
    <property type="entry name" value="PKS_NRPS_Biosynth_Enz"/>
</dbReference>
<dbReference type="SUPFAM" id="SSF51735">
    <property type="entry name" value="NAD(P)-binding Rossmann-fold domains"/>
    <property type="match status" value="2"/>
</dbReference>
<dbReference type="Gene3D" id="1.10.1200.10">
    <property type="entry name" value="ACP-like"/>
    <property type="match status" value="1"/>
</dbReference>
<keyword evidence="5 14" id="KW-0808">Transferase</keyword>
<evidence type="ECO:0000256" key="8">
    <source>
        <dbReference type="ARBA" id="ARBA00023315"/>
    </source>
</evidence>
<dbReference type="SMART" id="SM01294">
    <property type="entry name" value="PKS_PP_betabranch"/>
    <property type="match status" value="1"/>
</dbReference>
<feature type="active site" description="Proton acceptor; for dehydratase activity" evidence="9">
    <location>
        <position position="962"/>
    </location>
</feature>
<dbReference type="InterPro" id="IPR006162">
    <property type="entry name" value="Ppantetheine_attach_site"/>
</dbReference>
<evidence type="ECO:0000256" key="4">
    <source>
        <dbReference type="ARBA" id="ARBA00022553"/>
    </source>
</evidence>
<organism evidence="14 15">
    <name type="scientific">Kitasatospora phosalacinea</name>
    <dbReference type="NCBI Taxonomy" id="2065"/>
    <lineage>
        <taxon>Bacteria</taxon>
        <taxon>Bacillati</taxon>
        <taxon>Actinomycetota</taxon>
        <taxon>Actinomycetes</taxon>
        <taxon>Kitasatosporales</taxon>
        <taxon>Streptomycetaceae</taxon>
        <taxon>Kitasatospora</taxon>
    </lineage>
</organism>
<dbReference type="CDD" id="cd08956">
    <property type="entry name" value="KR_3_FAS_SDR_x"/>
    <property type="match status" value="1"/>
</dbReference>
<dbReference type="Gene3D" id="3.30.70.3290">
    <property type="match status" value="1"/>
</dbReference>
<feature type="domain" description="Carrier" evidence="11">
    <location>
        <begin position="1697"/>
        <end position="1772"/>
    </location>
</feature>
<evidence type="ECO:0000256" key="10">
    <source>
        <dbReference type="SAM" id="Coils"/>
    </source>
</evidence>
<keyword evidence="6" id="KW-0045">Antibiotic biosynthesis</keyword>
<dbReference type="InterPro" id="IPR016039">
    <property type="entry name" value="Thiolase-like"/>
</dbReference>
<dbReference type="SMART" id="SM00826">
    <property type="entry name" value="PKS_DH"/>
    <property type="match status" value="1"/>
</dbReference>
<dbReference type="InterPro" id="IPR057326">
    <property type="entry name" value="KR_dom"/>
</dbReference>
<dbReference type="Gene3D" id="3.40.366.10">
    <property type="entry name" value="Malonyl-Coenzyme A Acyl Carrier Protein, domain 2"/>
    <property type="match status" value="1"/>
</dbReference>
<dbReference type="PROSITE" id="PS00606">
    <property type="entry name" value="KS3_1"/>
    <property type="match status" value="1"/>
</dbReference>
<dbReference type="InterPro" id="IPR032821">
    <property type="entry name" value="PKS_assoc"/>
</dbReference>
<dbReference type="InterPro" id="IPR014031">
    <property type="entry name" value="Ketoacyl_synth_C"/>
</dbReference>
<dbReference type="PROSITE" id="PS52019">
    <property type="entry name" value="PKS_MFAS_DH"/>
    <property type="match status" value="1"/>
</dbReference>
<keyword evidence="3" id="KW-0596">Phosphopantetheine</keyword>
<dbReference type="SMART" id="SM00827">
    <property type="entry name" value="PKS_AT"/>
    <property type="match status" value="1"/>
</dbReference>
<dbReference type="Gene3D" id="3.10.129.110">
    <property type="entry name" value="Polyketide synthase dehydratase"/>
    <property type="match status" value="1"/>
</dbReference>
<keyword evidence="14" id="KW-0436">Ligase</keyword>
<dbReference type="InterPro" id="IPR020807">
    <property type="entry name" value="PKS_DH"/>
</dbReference>
<feature type="region of interest" description="C-terminal hotdog fold" evidence="9">
    <location>
        <begin position="1066"/>
        <end position="1203"/>
    </location>
</feature>
<dbReference type="InterPro" id="IPR049900">
    <property type="entry name" value="PKS_mFAS_DH"/>
</dbReference>
<dbReference type="Pfam" id="PF08990">
    <property type="entry name" value="Docking"/>
    <property type="match status" value="1"/>
</dbReference>
<dbReference type="PANTHER" id="PTHR43775">
    <property type="entry name" value="FATTY ACID SYNTHASE"/>
    <property type="match status" value="1"/>
</dbReference>
<dbReference type="RefSeq" id="WP_380563803.1">
    <property type="nucleotide sequence ID" value="NZ_JBHYPX010000021.1"/>
</dbReference>
<evidence type="ECO:0000259" key="11">
    <source>
        <dbReference type="PROSITE" id="PS50075"/>
    </source>
</evidence>
<dbReference type="InterPro" id="IPR042104">
    <property type="entry name" value="PKS_dehydratase_sf"/>
</dbReference>
<dbReference type="Pfam" id="PF16197">
    <property type="entry name" value="KAsynt_C_assoc"/>
    <property type="match status" value="1"/>
</dbReference>
<keyword evidence="8 14" id="KW-0012">Acyltransferase</keyword>
<dbReference type="InterPro" id="IPR015083">
    <property type="entry name" value="NorB/c/GfsB-D-like_docking"/>
</dbReference>
<dbReference type="Pfam" id="PF14765">
    <property type="entry name" value="PS-DH"/>
    <property type="match status" value="1"/>
</dbReference>
<evidence type="ECO:0000256" key="2">
    <source>
        <dbReference type="ARBA" id="ARBA00004792"/>
    </source>
</evidence>
<dbReference type="EC" id="6.4.-.-" evidence="14"/>
<dbReference type="SUPFAM" id="SSF53901">
    <property type="entry name" value="Thiolase-like"/>
    <property type="match status" value="1"/>
</dbReference>
<evidence type="ECO:0000256" key="1">
    <source>
        <dbReference type="ARBA" id="ARBA00001957"/>
    </source>
</evidence>
<dbReference type="InterPro" id="IPR055123">
    <property type="entry name" value="SpnB-like_Rossmann"/>
</dbReference>
<feature type="domain" description="Ketosynthase family 3 (KS3)" evidence="12">
    <location>
        <begin position="39"/>
        <end position="463"/>
    </location>
</feature>
<dbReference type="InterPro" id="IPR036291">
    <property type="entry name" value="NAD(P)-bd_dom_sf"/>
</dbReference>